<sequence length="144" mass="15405">MPPLLPPLRRAKLELVDLPAHATFRLPAFCFGIAAARHVSPAPPRRQSTNAVPPIMLAAPLSLLIRLDDHRHRLLPASNFFTGVTAVVESSSSAACSTSSVAGALRSPLFSMPNSTTRTPLTDSRCTGNDSFVRVLGEPRRPGD</sequence>
<gene>
    <name evidence="1" type="ORF">SORBI_3004G134801</name>
</gene>
<accession>A0A1Z5RMA5</accession>
<evidence type="ECO:0000313" key="2">
    <source>
        <dbReference type="Proteomes" id="UP000000768"/>
    </source>
</evidence>
<keyword evidence="2" id="KW-1185">Reference proteome</keyword>
<dbReference type="Gramene" id="OQU84863">
    <property type="protein sequence ID" value="OQU84863"/>
    <property type="gene ID" value="SORBI_3004G134801"/>
</dbReference>
<evidence type="ECO:0000313" key="1">
    <source>
        <dbReference type="EMBL" id="OQU84863.1"/>
    </source>
</evidence>
<organism evidence="1 2">
    <name type="scientific">Sorghum bicolor</name>
    <name type="common">Sorghum</name>
    <name type="synonym">Sorghum vulgare</name>
    <dbReference type="NCBI Taxonomy" id="4558"/>
    <lineage>
        <taxon>Eukaryota</taxon>
        <taxon>Viridiplantae</taxon>
        <taxon>Streptophyta</taxon>
        <taxon>Embryophyta</taxon>
        <taxon>Tracheophyta</taxon>
        <taxon>Spermatophyta</taxon>
        <taxon>Magnoliopsida</taxon>
        <taxon>Liliopsida</taxon>
        <taxon>Poales</taxon>
        <taxon>Poaceae</taxon>
        <taxon>PACMAD clade</taxon>
        <taxon>Panicoideae</taxon>
        <taxon>Andropogonodae</taxon>
        <taxon>Andropogoneae</taxon>
        <taxon>Sorghinae</taxon>
        <taxon>Sorghum</taxon>
    </lineage>
</organism>
<reference evidence="2" key="2">
    <citation type="journal article" date="2018" name="Plant J.">
        <title>The Sorghum bicolor reference genome: improved assembly, gene annotations, a transcriptome atlas, and signatures of genome organization.</title>
        <authorList>
            <person name="McCormick R.F."/>
            <person name="Truong S.K."/>
            <person name="Sreedasyam A."/>
            <person name="Jenkins J."/>
            <person name="Shu S."/>
            <person name="Sims D."/>
            <person name="Kennedy M."/>
            <person name="Amirebrahimi M."/>
            <person name="Weers B.D."/>
            <person name="McKinley B."/>
            <person name="Mattison A."/>
            <person name="Morishige D.T."/>
            <person name="Grimwood J."/>
            <person name="Schmutz J."/>
            <person name="Mullet J.E."/>
        </authorList>
    </citation>
    <scope>NUCLEOTIDE SEQUENCE [LARGE SCALE GENOMIC DNA]</scope>
    <source>
        <strain evidence="2">cv. BTx623</strain>
    </source>
</reference>
<proteinExistence type="predicted"/>
<dbReference type="EMBL" id="CM000763">
    <property type="protein sequence ID" value="OQU84863.1"/>
    <property type="molecule type" value="Genomic_DNA"/>
</dbReference>
<dbReference type="InParanoid" id="A0A1Z5RMA5"/>
<name>A0A1Z5RMA5_SORBI</name>
<protein>
    <submittedName>
        <fullName evidence="1">Uncharacterized protein</fullName>
    </submittedName>
</protein>
<reference evidence="1 2" key="1">
    <citation type="journal article" date="2009" name="Nature">
        <title>The Sorghum bicolor genome and the diversification of grasses.</title>
        <authorList>
            <person name="Paterson A.H."/>
            <person name="Bowers J.E."/>
            <person name="Bruggmann R."/>
            <person name="Dubchak I."/>
            <person name="Grimwood J."/>
            <person name="Gundlach H."/>
            <person name="Haberer G."/>
            <person name="Hellsten U."/>
            <person name="Mitros T."/>
            <person name="Poliakov A."/>
            <person name="Schmutz J."/>
            <person name="Spannagl M."/>
            <person name="Tang H."/>
            <person name="Wang X."/>
            <person name="Wicker T."/>
            <person name="Bharti A.K."/>
            <person name="Chapman J."/>
            <person name="Feltus F.A."/>
            <person name="Gowik U."/>
            <person name="Grigoriev I.V."/>
            <person name="Lyons E."/>
            <person name="Maher C.A."/>
            <person name="Martis M."/>
            <person name="Narechania A."/>
            <person name="Otillar R.P."/>
            <person name="Penning B.W."/>
            <person name="Salamov A.A."/>
            <person name="Wang Y."/>
            <person name="Zhang L."/>
            <person name="Carpita N.C."/>
            <person name="Freeling M."/>
            <person name="Gingle A.R."/>
            <person name="Hash C.T."/>
            <person name="Keller B."/>
            <person name="Klein P."/>
            <person name="Kresovich S."/>
            <person name="McCann M.C."/>
            <person name="Ming R."/>
            <person name="Peterson D.G."/>
            <person name="Mehboob-ur-Rahman"/>
            <person name="Ware D."/>
            <person name="Westhoff P."/>
            <person name="Mayer K.F."/>
            <person name="Messing J."/>
            <person name="Rokhsar D.S."/>
        </authorList>
    </citation>
    <scope>NUCLEOTIDE SEQUENCE [LARGE SCALE GENOMIC DNA]</scope>
    <source>
        <strain evidence="2">cv. BTx623</strain>
    </source>
</reference>
<dbReference type="AlphaFoldDB" id="A0A1Z5RMA5"/>
<dbReference type="Proteomes" id="UP000000768">
    <property type="component" value="Chromosome 4"/>
</dbReference>